<dbReference type="Gene3D" id="2.60.40.1080">
    <property type="match status" value="8"/>
</dbReference>
<evidence type="ECO:0000313" key="4">
    <source>
        <dbReference type="Proteomes" id="UP000678895"/>
    </source>
</evidence>
<reference evidence="3" key="1">
    <citation type="submission" date="2021-03" db="EMBL/GenBank/DDBJ databases">
        <title>Antimicrobial resistance genes in bacteria isolated from Japanese honey, and their potential for conferring macrolide and lincosamide resistance in the American foulbrood pathogen Paenibacillus larvae.</title>
        <authorList>
            <person name="Okamoto M."/>
            <person name="Kumagai M."/>
            <person name="Kanamori H."/>
            <person name="Takamatsu D."/>
        </authorList>
    </citation>
    <scope>NUCLEOTIDE SEQUENCE</scope>
    <source>
        <strain evidence="3">J41TS4</strain>
    </source>
</reference>
<feature type="domain" description="BIG2" evidence="2">
    <location>
        <begin position="31"/>
        <end position="114"/>
    </location>
</feature>
<dbReference type="InterPro" id="IPR008964">
    <property type="entry name" value="Invasin/intimin_cell_adhesion"/>
</dbReference>
<dbReference type="SMART" id="SM00635">
    <property type="entry name" value="BID_2"/>
    <property type="match status" value="8"/>
</dbReference>
<evidence type="ECO:0000256" key="1">
    <source>
        <dbReference type="SAM" id="SignalP"/>
    </source>
</evidence>
<feature type="domain" description="BIG2" evidence="2">
    <location>
        <begin position="574"/>
        <end position="654"/>
    </location>
</feature>
<feature type="domain" description="BIG2" evidence="2">
    <location>
        <begin position="391"/>
        <end position="471"/>
    </location>
</feature>
<protein>
    <recommendedName>
        <fullName evidence="2">BIG2 domain-containing protein</fullName>
    </recommendedName>
</protein>
<dbReference type="RefSeq" id="WP_301624480.1">
    <property type="nucleotide sequence ID" value="NZ_BORS01000001.1"/>
</dbReference>
<keyword evidence="1" id="KW-0732">Signal</keyword>
<name>A0A919XX32_9BACL</name>
<organism evidence="3 4">
    <name type="scientific">Paenibacillus apis</name>
    <dbReference type="NCBI Taxonomy" id="1792174"/>
    <lineage>
        <taxon>Bacteria</taxon>
        <taxon>Bacillati</taxon>
        <taxon>Bacillota</taxon>
        <taxon>Bacilli</taxon>
        <taxon>Bacillales</taxon>
        <taxon>Paenibacillaceae</taxon>
        <taxon>Paenibacillus</taxon>
    </lineage>
</organism>
<dbReference type="Proteomes" id="UP000678895">
    <property type="component" value="Unassembled WGS sequence"/>
</dbReference>
<feature type="domain" description="BIG2" evidence="2">
    <location>
        <begin position="220"/>
        <end position="302"/>
    </location>
</feature>
<feature type="chain" id="PRO_5037656728" description="BIG2 domain-containing protein" evidence="1">
    <location>
        <begin position="28"/>
        <end position="740"/>
    </location>
</feature>
<dbReference type="Pfam" id="PF02368">
    <property type="entry name" value="Big_2"/>
    <property type="match status" value="1"/>
</dbReference>
<proteinExistence type="predicted"/>
<dbReference type="EMBL" id="BORS01000001">
    <property type="protein sequence ID" value="GIO40652.1"/>
    <property type="molecule type" value="Genomic_DNA"/>
</dbReference>
<comment type="caution">
    <text evidence="3">The sequence shown here is derived from an EMBL/GenBank/DDBJ whole genome shotgun (WGS) entry which is preliminary data.</text>
</comment>
<feature type="domain" description="BIG2" evidence="2">
    <location>
        <begin position="482"/>
        <end position="570"/>
    </location>
</feature>
<sequence length="740" mass="77630">MVKRKMTGWLLMLTLLLTTILPHGAMAATGDLKSIAIDGEGTTLEMTVGGSKEIKVWGTFEGSTGTQDLTNTANWSSSDNSVVTVVKGTLTAIKVGTATIRADYNSATSSITVIIKESHKELKLEYSSEGKYSLDAEESDLAVKALVTSVLDGAGTSKDTDVTKDATWSSSDTSVLTVEKGQLTLVGEGTATVTAKYAGLTETFKVTVILPYSKLELQYTPNGTTETAEDLELVVGDELQVNAQSTHTDDKDSKTDVTEKATWSTSDSSVVTVEKGKIKAVGLGKATVTATHLGVTAKTDVYVRTPYEVIIVNPSADQSMFIAEQIDAEARMRSGANRDDNVTSVAEWTSSNLLVATVSDGKIVARAAGSATIKVSHMGISKSIKVTVYPTVTALKAEKTKLELFKGDSSSLPKITATKLDEEELDVSDIVKWTSADESIAKIENGKVVAVAKGTVTLTAKLPSLAGTGLSVRDSEISVTLEVTEKVLTLLSDEEKLSVVIGEETKLPAITAVWEDGEEGDVSATVEWTLSGSNSVIKTSATGKTIKGLTKGSATLKGTFSNKTISIPVTIEQKITKIVVNPTSIELNLKKSKSIKVTGFYSNGKTVNLSSKMGWESSNPEVATISSTSVKAVALGTTTLTGSYQGHKASINVSVVAKLSKVTVDEKSLVLPPGSAKTVVLTAEYDTGSKATVTGSAVWTSSKPSVAKVTGGKIEAVAKGSTTIKAVYGGKTVTIRVSVK</sequence>
<feature type="signal peptide" evidence="1">
    <location>
        <begin position="1"/>
        <end position="27"/>
    </location>
</feature>
<dbReference type="InterPro" id="IPR003343">
    <property type="entry name" value="Big_2"/>
</dbReference>
<feature type="domain" description="BIG2" evidence="2">
    <location>
        <begin position="128"/>
        <end position="207"/>
    </location>
</feature>
<accession>A0A919XX32</accession>
<keyword evidence="4" id="KW-1185">Reference proteome</keyword>
<evidence type="ECO:0000313" key="3">
    <source>
        <dbReference type="EMBL" id="GIO40652.1"/>
    </source>
</evidence>
<evidence type="ECO:0000259" key="2">
    <source>
        <dbReference type="SMART" id="SM00635"/>
    </source>
</evidence>
<feature type="domain" description="BIG2" evidence="2">
    <location>
        <begin position="658"/>
        <end position="738"/>
    </location>
</feature>
<gene>
    <name evidence="3" type="ORF">J41TS4_04100</name>
</gene>
<dbReference type="AlphaFoldDB" id="A0A919XX32"/>
<feature type="domain" description="BIG2" evidence="2">
    <location>
        <begin position="306"/>
        <end position="387"/>
    </location>
</feature>
<dbReference type="SUPFAM" id="SSF49373">
    <property type="entry name" value="Invasin/intimin cell-adhesion fragments"/>
    <property type="match status" value="7"/>
</dbReference>